<dbReference type="EMBL" id="CP099587">
    <property type="protein sequence ID" value="USS44596.1"/>
    <property type="molecule type" value="Genomic_DNA"/>
</dbReference>
<evidence type="ECO:0000313" key="3">
    <source>
        <dbReference type="Proteomes" id="UP001056386"/>
    </source>
</evidence>
<dbReference type="Proteomes" id="UP001056386">
    <property type="component" value="Chromosome 1"/>
</dbReference>
<evidence type="ECO:0000256" key="1">
    <source>
        <dbReference type="SAM" id="MobiDB-lite"/>
    </source>
</evidence>
<reference evidence="2" key="1">
    <citation type="submission" date="2022-06" db="EMBL/GenBank/DDBJ databases">
        <title>Draft genome sequence of Burkholderia glumae strain GR20004 isolated from rice panicle showing bacterial panicle blight.</title>
        <authorList>
            <person name="Choi S.Y."/>
            <person name="Lee Y.H."/>
        </authorList>
    </citation>
    <scope>NUCLEOTIDE SEQUENCE</scope>
    <source>
        <strain evidence="2">GR20004</strain>
    </source>
</reference>
<organism evidence="2 3">
    <name type="scientific">Burkholderia glumae</name>
    <name type="common">Pseudomonas glumae</name>
    <dbReference type="NCBI Taxonomy" id="337"/>
    <lineage>
        <taxon>Bacteria</taxon>
        <taxon>Pseudomonadati</taxon>
        <taxon>Pseudomonadota</taxon>
        <taxon>Betaproteobacteria</taxon>
        <taxon>Burkholderiales</taxon>
        <taxon>Burkholderiaceae</taxon>
        <taxon>Burkholderia</taxon>
    </lineage>
</organism>
<accession>A0ABY5BC48</accession>
<feature type="compositionally biased region" description="Low complexity" evidence="1">
    <location>
        <begin position="127"/>
        <end position="136"/>
    </location>
</feature>
<keyword evidence="3" id="KW-1185">Reference proteome</keyword>
<protein>
    <submittedName>
        <fullName evidence="2">Uncharacterized protein</fullName>
    </submittedName>
</protein>
<proteinExistence type="predicted"/>
<sequence length="136" mass="12595">MPMKSSLVTGGITIGVTDLVPTVDWVLGGCRGPVPASLSSLIAGLLAAAFHAGVNWFAERAEQRSADAASGAIVVPKPDMTVTVVGAGAAAGGGGGGAMPAPAAGGGGGGAMPAPAAPTASLPPEPAAAAPSASAT</sequence>
<feature type="compositionally biased region" description="Gly residues" evidence="1">
    <location>
        <begin position="91"/>
        <end position="111"/>
    </location>
</feature>
<gene>
    <name evidence="2" type="ORF">NFI99_23500</name>
</gene>
<feature type="region of interest" description="Disordered" evidence="1">
    <location>
        <begin position="91"/>
        <end position="136"/>
    </location>
</feature>
<dbReference type="RefSeq" id="WP_252836684.1">
    <property type="nucleotide sequence ID" value="NZ_CP099587.1"/>
</dbReference>
<name>A0ABY5BC48_BURGL</name>
<evidence type="ECO:0000313" key="2">
    <source>
        <dbReference type="EMBL" id="USS44596.1"/>
    </source>
</evidence>